<dbReference type="InterPro" id="IPR001242">
    <property type="entry name" value="Condensation_dom"/>
</dbReference>
<reference evidence="2 3" key="1">
    <citation type="submission" date="2017-06" db="EMBL/GenBank/DDBJ databases">
        <authorList>
            <person name="Kim H.J."/>
            <person name="Triplett B.A."/>
        </authorList>
    </citation>
    <scope>NUCLEOTIDE SEQUENCE [LARGE SCALE GENOMIC DNA]</scope>
    <source>
        <strain evidence="2 3">CGMCC 4.2132</strain>
    </source>
</reference>
<dbReference type="GO" id="GO:0003824">
    <property type="term" value="F:catalytic activity"/>
    <property type="evidence" value="ECO:0007669"/>
    <property type="project" value="InterPro"/>
</dbReference>
<gene>
    <name evidence="2" type="ORF">SAMN05216276_1012184</name>
</gene>
<sequence>MAKLVRRQVGFSGTRSVTGPFTWGQRQIWRDIQLMPDAAFYNVSQVLLTAEGLQLDDVLDQLTALLGRHESLRTLFGADDAGDLRQRVLAKGEVEVEVLLADSDTDHDIVGLFEEEERRLVGVAFDNAVEVPFRALIGVLDGMPRVLILCVSHLAADLLSVRILVDELSAALTALIAGRRPPEVPTSRQPIDQAEWERSAEGIRRMDKALHYWAGQLSTVPPS</sequence>
<dbReference type="InterPro" id="IPR023213">
    <property type="entry name" value="CAT-like_dom_sf"/>
</dbReference>
<dbReference type="EMBL" id="FZOD01000012">
    <property type="protein sequence ID" value="SNS62756.1"/>
    <property type="molecule type" value="Genomic_DNA"/>
</dbReference>
<proteinExistence type="predicted"/>
<dbReference type="GO" id="GO:0008610">
    <property type="term" value="P:lipid biosynthetic process"/>
    <property type="evidence" value="ECO:0007669"/>
    <property type="project" value="UniProtKB-ARBA"/>
</dbReference>
<feature type="non-terminal residue" evidence="2">
    <location>
        <position position="223"/>
    </location>
</feature>
<name>A0A239G011_9ACTN</name>
<protein>
    <submittedName>
        <fullName evidence="2">Condensation domain-containing protein</fullName>
    </submittedName>
</protein>
<dbReference type="Pfam" id="PF00668">
    <property type="entry name" value="Condensation"/>
    <property type="match status" value="1"/>
</dbReference>
<keyword evidence="3" id="KW-1185">Reference proteome</keyword>
<evidence type="ECO:0000313" key="3">
    <source>
        <dbReference type="Proteomes" id="UP000198282"/>
    </source>
</evidence>
<dbReference type="Gene3D" id="3.30.559.10">
    <property type="entry name" value="Chloramphenicol acetyltransferase-like domain"/>
    <property type="match status" value="1"/>
</dbReference>
<dbReference type="SUPFAM" id="SSF52777">
    <property type="entry name" value="CoA-dependent acyltransferases"/>
    <property type="match status" value="1"/>
</dbReference>
<evidence type="ECO:0000313" key="2">
    <source>
        <dbReference type="EMBL" id="SNS62756.1"/>
    </source>
</evidence>
<dbReference type="AlphaFoldDB" id="A0A239G011"/>
<accession>A0A239G011</accession>
<feature type="domain" description="Condensation" evidence="1">
    <location>
        <begin position="23"/>
        <end position="219"/>
    </location>
</feature>
<dbReference type="Proteomes" id="UP000198282">
    <property type="component" value="Unassembled WGS sequence"/>
</dbReference>
<dbReference type="RefSeq" id="WP_218825320.1">
    <property type="nucleotide sequence ID" value="NZ_FZOD01000012.1"/>
</dbReference>
<organism evidence="2 3">
    <name type="scientific">Streptosporangium subroseum</name>
    <dbReference type="NCBI Taxonomy" id="106412"/>
    <lineage>
        <taxon>Bacteria</taxon>
        <taxon>Bacillati</taxon>
        <taxon>Actinomycetota</taxon>
        <taxon>Actinomycetes</taxon>
        <taxon>Streptosporangiales</taxon>
        <taxon>Streptosporangiaceae</taxon>
        <taxon>Streptosporangium</taxon>
    </lineage>
</organism>
<evidence type="ECO:0000259" key="1">
    <source>
        <dbReference type="Pfam" id="PF00668"/>
    </source>
</evidence>